<gene>
    <name evidence="3" type="ORF">ABH903_000456</name>
</gene>
<dbReference type="Proteomes" id="UP001565435">
    <property type="component" value="Unassembled WGS sequence"/>
</dbReference>
<feature type="region of interest" description="Disordered" evidence="1">
    <location>
        <begin position="183"/>
        <end position="203"/>
    </location>
</feature>
<dbReference type="SUPFAM" id="SSF55961">
    <property type="entry name" value="Bet v1-like"/>
    <property type="match status" value="1"/>
</dbReference>
<keyword evidence="2" id="KW-0812">Transmembrane</keyword>
<dbReference type="Gene3D" id="3.30.530.20">
    <property type="match status" value="1"/>
</dbReference>
<dbReference type="InterPro" id="IPR023393">
    <property type="entry name" value="START-like_dom_sf"/>
</dbReference>
<proteinExistence type="predicted"/>
<organism evidence="3 4">
    <name type="scientific">Brevibacterium epidermidis</name>
    <dbReference type="NCBI Taxonomy" id="1698"/>
    <lineage>
        <taxon>Bacteria</taxon>
        <taxon>Bacillati</taxon>
        <taxon>Actinomycetota</taxon>
        <taxon>Actinomycetes</taxon>
        <taxon>Micrococcales</taxon>
        <taxon>Brevibacteriaceae</taxon>
        <taxon>Brevibacterium</taxon>
    </lineage>
</organism>
<evidence type="ECO:0000313" key="3">
    <source>
        <dbReference type="EMBL" id="MEY9257446.1"/>
    </source>
</evidence>
<name>A0ABV4EG14_BREEP</name>
<reference evidence="3 4" key="1">
    <citation type="submission" date="2024-07" db="EMBL/GenBank/DDBJ databases">
        <title>Mealworm larvae gut microbial communities from Newark, Delaware, USA.</title>
        <authorList>
            <person name="Blenner M."/>
        </authorList>
    </citation>
    <scope>NUCLEOTIDE SEQUENCE [LARGE SCALE GENOMIC DNA]</scope>
    <source>
        <strain evidence="3 4">UD i117</strain>
    </source>
</reference>
<dbReference type="PANTHER" id="PTHR38588">
    <property type="entry name" value="BLL0334 PROTEIN"/>
    <property type="match status" value="1"/>
</dbReference>
<dbReference type="InterPro" id="IPR010419">
    <property type="entry name" value="CO_DH_gsu"/>
</dbReference>
<feature type="transmembrane region" description="Helical" evidence="2">
    <location>
        <begin position="213"/>
        <end position="234"/>
    </location>
</feature>
<evidence type="ECO:0000313" key="4">
    <source>
        <dbReference type="Proteomes" id="UP001565435"/>
    </source>
</evidence>
<dbReference type="RefSeq" id="WP_370034894.1">
    <property type="nucleotide sequence ID" value="NZ_JBGBYS010000002.1"/>
</dbReference>
<keyword evidence="4" id="KW-1185">Reference proteome</keyword>
<dbReference type="PANTHER" id="PTHR38588:SF1">
    <property type="entry name" value="BLL0334 PROTEIN"/>
    <property type="match status" value="1"/>
</dbReference>
<accession>A0ABV4EG14</accession>
<dbReference type="CDD" id="cd05018">
    <property type="entry name" value="CoxG"/>
    <property type="match status" value="1"/>
</dbReference>
<keyword evidence="2" id="KW-1133">Transmembrane helix</keyword>
<protein>
    <submittedName>
        <fullName evidence="3">Carbon monoxide dehydrogenase subunit G</fullName>
    </submittedName>
</protein>
<comment type="caution">
    <text evidence="3">The sequence shown here is derived from an EMBL/GenBank/DDBJ whole genome shotgun (WGS) entry which is preliminary data.</text>
</comment>
<dbReference type="Pfam" id="PF06240">
    <property type="entry name" value="COXG"/>
    <property type="match status" value="1"/>
</dbReference>
<evidence type="ECO:0000256" key="2">
    <source>
        <dbReference type="SAM" id="Phobius"/>
    </source>
</evidence>
<evidence type="ECO:0000256" key="1">
    <source>
        <dbReference type="SAM" id="MobiDB-lite"/>
    </source>
</evidence>
<keyword evidence="2" id="KW-0472">Membrane</keyword>
<sequence>MLISSTATMIADPATAYAAFHDESILAATIPGVESFTRTGEGSFDVVLTMGVAAIKGTYKGTVAFSEEVEDTSFVLSAKGAGGPGTIGADISVALAPAAEGGSDITWEADAVLGGPIGGVGQRMLGGVAKRIAKKFFADIDAAIRDGVPEKGAPAGSSTSSEVGAGGVLPAAAAPAESNGTVVGAPAASSVSGDAPVPAARATGSHRPCGDGFVVGAAVGASAALLGVCFGLLAGRR</sequence>
<dbReference type="EMBL" id="JBGBYS010000002">
    <property type="protein sequence ID" value="MEY9257446.1"/>
    <property type="molecule type" value="Genomic_DNA"/>
</dbReference>